<keyword evidence="3" id="KW-1185">Reference proteome</keyword>
<dbReference type="STRING" id="667128.HMPREF0621_1756"/>
<name>C9PRY2_9PAST</name>
<sequence length="385" mass="45301">MTIYLDPASLPTLNQLMHFTKESEDKETARIFGFSRFKLPEKITEQYNNIHFVEIKNNRPTEDIFTILDQYPEKLELDLHLNIAHSIQLFHPILQYRFKHPDRISIKSLNLYDDGTMEYVDLEKEENKDIKSAIKKAEKQLSDYLLTGKINFDNPTLARYVWQSQYPVKYHFLSTEYFEKAEFLQPLKTYLAGKYQKMDWSAYEKLSPEQQTFYLKLVGFSDETKQLFHTEQTKFIFTGTTTWEGNTDIREYYAKQQLNLLKHFTHSEGDLFIGDQYKIYFKGHPRGGDINDYILKHAKDITNIPANISFEILMMTGLLPDKVGGVASSLYFSLPKEKISHIIFTSNKKIKNKEDALNDPYVRVMLRLGMIDKSQIIFWDSLKQL</sequence>
<dbReference type="EMBL" id="ACZR01000018">
    <property type="protein sequence ID" value="EEX49709.1"/>
    <property type="molecule type" value="Genomic_DNA"/>
</dbReference>
<dbReference type="InterPro" id="IPR021574">
    <property type="entry name" value="PM0188"/>
</dbReference>
<evidence type="ECO:0000256" key="1">
    <source>
        <dbReference type="SAM" id="Coils"/>
    </source>
</evidence>
<evidence type="ECO:0008006" key="4">
    <source>
        <dbReference type="Google" id="ProtNLM"/>
    </source>
</evidence>
<dbReference type="HOGENOM" id="CLU_040536_0_0_6"/>
<dbReference type="Pfam" id="PF11477">
    <property type="entry name" value="PM0188"/>
    <property type="match status" value="1"/>
</dbReference>
<dbReference type="Gene3D" id="3.40.50.11120">
    <property type="entry name" value="Sialyltransferase, N-terminal GT-B Rossman nucleotide-binding domain"/>
    <property type="match status" value="1"/>
</dbReference>
<dbReference type="Gene3D" id="3.40.50.11110">
    <property type="entry name" value="Sialyltransferase, C-terminal GT-B Rossman nucleotide-binding domain"/>
    <property type="match status" value="1"/>
</dbReference>
<dbReference type="Proteomes" id="UP000005519">
    <property type="component" value="Unassembled WGS sequence"/>
</dbReference>
<dbReference type="SUPFAM" id="SSF53756">
    <property type="entry name" value="UDP-Glycosyltransferase/glycogen phosphorylase"/>
    <property type="match status" value="1"/>
</dbReference>
<evidence type="ECO:0000313" key="2">
    <source>
        <dbReference type="EMBL" id="EEX49709.1"/>
    </source>
</evidence>
<reference evidence="2 3" key="1">
    <citation type="submission" date="2009-10" db="EMBL/GenBank/DDBJ databases">
        <authorList>
            <person name="Muzny D."/>
            <person name="Qin X."/>
            <person name="Deng J."/>
            <person name="Jiang H."/>
            <person name="Liu Y."/>
            <person name="Qu J."/>
            <person name="Song X.-Z."/>
            <person name="Zhang L."/>
            <person name="Thornton R."/>
            <person name="Coyle M."/>
            <person name="Francisco L."/>
            <person name="Jackson L."/>
            <person name="Javaid M."/>
            <person name="Korchina V."/>
            <person name="Kovar C."/>
            <person name="Mata R."/>
            <person name="Mathew T."/>
            <person name="Ngo R."/>
            <person name="Nguyen L."/>
            <person name="Nguyen N."/>
            <person name="Okwuonu G."/>
            <person name="Ongeri F."/>
            <person name="Pham C."/>
            <person name="Simmons D."/>
            <person name="Wilczek-Boney K."/>
            <person name="Hale W."/>
            <person name="Jakkamsetti A."/>
            <person name="Pham P."/>
            <person name="Ruth R."/>
            <person name="San Lucas F."/>
            <person name="Warren J."/>
            <person name="Zhang J."/>
            <person name="Zhao Z."/>
            <person name="Zhou C."/>
            <person name="Zhu D."/>
            <person name="Lee S."/>
            <person name="Bess C."/>
            <person name="Blankenburg K."/>
            <person name="Forbes L."/>
            <person name="Fu Q."/>
            <person name="Gubbala S."/>
            <person name="Hirani K."/>
            <person name="Jayaseelan J.C."/>
            <person name="Lara F."/>
            <person name="Munidasa M."/>
            <person name="Palculict T."/>
            <person name="Patil S."/>
            <person name="Pu L.-L."/>
            <person name="Saada N."/>
            <person name="Tang L."/>
            <person name="Weissenberger G."/>
            <person name="Zhu Y."/>
            <person name="Hemphill L."/>
            <person name="Shang Y."/>
            <person name="Youmans B."/>
            <person name="Ayvaz T."/>
            <person name="Ross M."/>
            <person name="Santibanez J."/>
            <person name="Aqrawi P."/>
            <person name="Gross S."/>
            <person name="Joshi V."/>
            <person name="Fowler G."/>
            <person name="Nazareth L."/>
            <person name="Reid J."/>
            <person name="Worley K."/>
            <person name="Petrosino J."/>
            <person name="Highlander S."/>
            <person name="Gibbs R."/>
        </authorList>
    </citation>
    <scope>NUCLEOTIDE SEQUENCE [LARGE SCALE GENOMIC DNA]</scope>
    <source>
        <strain evidence="2 3">ATCC 43325</strain>
    </source>
</reference>
<dbReference type="AlphaFoldDB" id="C9PRY2"/>
<proteinExistence type="predicted"/>
<evidence type="ECO:0000313" key="3">
    <source>
        <dbReference type="Proteomes" id="UP000005519"/>
    </source>
</evidence>
<feature type="coiled-coil region" evidence="1">
    <location>
        <begin position="120"/>
        <end position="147"/>
    </location>
</feature>
<accession>C9PRY2</accession>
<keyword evidence="1" id="KW-0175">Coiled coil</keyword>
<organism evidence="2 3">
    <name type="scientific">Pasteurella dagmatis ATCC 43325</name>
    <dbReference type="NCBI Taxonomy" id="667128"/>
    <lineage>
        <taxon>Bacteria</taxon>
        <taxon>Pseudomonadati</taxon>
        <taxon>Pseudomonadota</taxon>
        <taxon>Gammaproteobacteria</taxon>
        <taxon>Pasteurellales</taxon>
        <taxon>Pasteurellaceae</taxon>
        <taxon>Pasteurella</taxon>
    </lineage>
</organism>
<comment type="caution">
    <text evidence="2">The sequence shown here is derived from an EMBL/GenBank/DDBJ whole genome shotgun (WGS) entry which is preliminary data.</text>
</comment>
<gene>
    <name evidence="2" type="ORF">HMPREF0621_1756</name>
</gene>
<dbReference type="SMR" id="C9PRY2"/>
<protein>
    <recommendedName>
        <fullName evidence="4">Sialyltransferase</fullName>
    </recommendedName>
</protein>
<dbReference type="InterPro" id="IPR043078">
    <property type="entry name" value="Sialyltransferase_N"/>
</dbReference>